<dbReference type="InterPro" id="IPR028961">
    <property type="entry name" value="Imm21"/>
</dbReference>
<protein>
    <submittedName>
        <fullName evidence="1">Imm21 family immunity protein</fullName>
    </submittedName>
</protein>
<dbReference type="RefSeq" id="WP_311698090.1">
    <property type="nucleotide sequence ID" value="NZ_JAVREY010000040.1"/>
</dbReference>
<evidence type="ECO:0000313" key="1">
    <source>
        <dbReference type="EMBL" id="MDT0466630.1"/>
    </source>
</evidence>
<accession>A0ABU2U0K2</accession>
<dbReference type="Proteomes" id="UP001183809">
    <property type="component" value="Unassembled WGS sequence"/>
</dbReference>
<comment type="caution">
    <text evidence="1">The sequence shown here is derived from an EMBL/GenBank/DDBJ whole genome shotgun (WGS) entry which is preliminary data.</text>
</comment>
<dbReference type="Pfam" id="PF15589">
    <property type="entry name" value="Imm21"/>
    <property type="match status" value="1"/>
</dbReference>
<organism evidence="1 2">
    <name type="scientific">Streptomyces gibsoniae</name>
    <dbReference type="NCBI Taxonomy" id="3075529"/>
    <lineage>
        <taxon>Bacteria</taxon>
        <taxon>Bacillati</taxon>
        <taxon>Actinomycetota</taxon>
        <taxon>Actinomycetes</taxon>
        <taxon>Kitasatosporales</taxon>
        <taxon>Streptomycetaceae</taxon>
        <taxon>Streptomyces</taxon>
    </lineage>
</organism>
<reference evidence="2" key="1">
    <citation type="submission" date="2023-07" db="EMBL/GenBank/DDBJ databases">
        <title>30 novel species of actinomycetes from the DSMZ collection.</title>
        <authorList>
            <person name="Nouioui I."/>
        </authorList>
    </citation>
    <scope>NUCLEOTIDE SEQUENCE [LARGE SCALE GENOMIC DNA]</scope>
    <source>
        <strain evidence="2">DSM 41699</strain>
    </source>
</reference>
<gene>
    <name evidence="1" type="ORF">RM764_27115</name>
</gene>
<dbReference type="EMBL" id="JAVREY010000040">
    <property type="protein sequence ID" value="MDT0466630.1"/>
    <property type="molecule type" value="Genomic_DNA"/>
</dbReference>
<sequence>MSDSNSAVRDRLGLTWVQSMGGPLIVVPMSALHQWGGCTEDGVIVDGSDQPDDYDRACAVEEYAEVMSLGGTGTTSAPVLVLGDEPATTCYLPEQRIFLRWLAADSDTRLLAAAEAVLSDPATPWEECGVWETDGPAVLMDSAEAGNDLGVPYPDGRGQPEEAPVPVPAGRWRVRAFHKTDEFPWVGVVQLLPEAEAQSATIP</sequence>
<keyword evidence="2" id="KW-1185">Reference proteome</keyword>
<name>A0ABU2U0K2_9ACTN</name>
<proteinExistence type="predicted"/>
<evidence type="ECO:0000313" key="2">
    <source>
        <dbReference type="Proteomes" id="UP001183809"/>
    </source>
</evidence>